<evidence type="ECO:0000313" key="4">
    <source>
        <dbReference type="EMBL" id="KAK9814759.1"/>
    </source>
</evidence>
<feature type="region of interest" description="Disordered" evidence="2">
    <location>
        <begin position="1"/>
        <end position="22"/>
    </location>
</feature>
<dbReference type="AlphaFoldDB" id="A0AAW1Q354"/>
<keyword evidence="3" id="KW-0812">Transmembrane</keyword>
<dbReference type="SUPFAM" id="SSF48452">
    <property type="entry name" value="TPR-like"/>
    <property type="match status" value="1"/>
</dbReference>
<sequence>MPAAGQDNRRLQQAAKDFEQGLSEGLDEDDIVALQLGKQSAEELSDIQERYKERIKQKLAEQAEEQRRAKERKNLKFTQGKLAYERGRYPESVYAFERALDDEGPFSQLGGEIQLWLALAYQAVGREEDCISLYKVLEKTHPVRAIQKQAADLRYIMEAPKLPLRPDEKVNIPVLTGVDRYVPQRTPIARSRPMPQASRVKKSMEEEFWENYRPPQWVSNRYVWVAATILAVGLAGYSAYVANL</sequence>
<dbReference type="Gene3D" id="1.25.40.10">
    <property type="entry name" value="Tetratricopeptide repeat domain"/>
    <property type="match status" value="1"/>
</dbReference>
<keyword evidence="3" id="KW-0472">Membrane</keyword>
<dbReference type="InterPro" id="IPR011990">
    <property type="entry name" value="TPR-like_helical_dom_sf"/>
</dbReference>
<reference evidence="4 5" key="1">
    <citation type="journal article" date="2024" name="Nat. Commun.">
        <title>Phylogenomics reveals the evolutionary origins of lichenization in chlorophyte algae.</title>
        <authorList>
            <person name="Puginier C."/>
            <person name="Libourel C."/>
            <person name="Otte J."/>
            <person name="Skaloud P."/>
            <person name="Haon M."/>
            <person name="Grisel S."/>
            <person name="Petersen M."/>
            <person name="Berrin J.G."/>
            <person name="Delaux P.M."/>
            <person name="Dal Grande F."/>
            <person name="Keller J."/>
        </authorList>
    </citation>
    <scope>NUCLEOTIDE SEQUENCE [LARGE SCALE GENOMIC DNA]</scope>
    <source>
        <strain evidence="4 5">SAG 2043</strain>
    </source>
</reference>
<proteinExistence type="predicted"/>
<gene>
    <name evidence="4" type="ORF">WJX72_011033</name>
</gene>
<comment type="caution">
    <text evidence="4">The sequence shown here is derived from an EMBL/GenBank/DDBJ whole genome shotgun (WGS) entry which is preliminary data.</text>
</comment>
<evidence type="ECO:0000256" key="2">
    <source>
        <dbReference type="SAM" id="MobiDB-lite"/>
    </source>
</evidence>
<keyword evidence="1" id="KW-0175">Coiled coil</keyword>
<keyword evidence="5" id="KW-1185">Reference proteome</keyword>
<dbReference type="Proteomes" id="UP001489004">
    <property type="component" value="Unassembled WGS sequence"/>
</dbReference>
<feature type="transmembrane region" description="Helical" evidence="3">
    <location>
        <begin position="222"/>
        <end position="242"/>
    </location>
</feature>
<dbReference type="PANTHER" id="PTHR36761:SF2">
    <property type="entry name" value="ORF03 PROTEIN"/>
    <property type="match status" value="1"/>
</dbReference>
<keyword evidence="3" id="KW-1133">Transmembrane helix</keyword>
<evidence type="ECO:0000256" key="1">
    <source>
        <dbReference type="SAM" id="Coils"/>
    </source>
</evidence>
<evidence type="ECO:0008006" key="6">
    <source>
        <dbReference type="Google" id="ProtNLM"/>
    </source>
</evidence>
<evidence type="ECO:0000313" key="5">
    <source>
        <dbReference type="Proteomes" id="UP001489004"/>
    </source>
</evidence>
<evidence type="ECO:0000256" key="3">
    <source>
        <dbReference type="SAM" id="Phobius"/>
    </source>
</evidence>
<accession>A0AAW1Q354</accession>
<name>A0AAW1Q354_9CHLO</name>
<organism evidence="4 5">
    <name type="scientific">[Myrmecia] bisecta</name>
    <dbReference type="NCBI Taxonomy" id="41462"/>
    <lineage>
        <taxon>Eukaryota</taxon>
        <taxon>Viridiplantae</taxon>
        <taxon>Chlorophyta</taxon>
        <taxon>core chlorophytes</taxon>
        <taxon>Trebouxiophyceae</taxon>
        <taxon>Trebouxiales</taxon>
        <taxon>Trebouxiaceae</taxon>
        <taxon>Myrmecia</taxon>
    </lineage>
</organism>
<dbReference type="PANTHER" id="PTHR36761">
    <property type="entry name" value="ORF03 PROTEIN"/>
    <property type="match status" value="1"/>
</dbReference>
<dbReference type="EMBL" id="JALJOR010000007">
    <property type="protein sequence ID" value="KAK9814759.1"/>
    <property type="molecule type" value="Genomic_DNA"/>
</dbReference>
<feature type="coiled-coil region" evidence="1">
    <location>
        <begin position="41"/>
        <end position="76"/>
    </location>
</feature>
<protein>
    <recommendedName>
        <fullName evidence="6">Tetratricopeptide repeat protein</fullName>
    </recommendedName>
</protein>